<evidence type="ECO:0000313" key="3">
    <source>
        <dbReference type="Proteomes" id="UP001165685"/>
    </source>
</evidence>
<comment type="caution">
    <text evidence="2">The sequence shown here is derived from an EMBL/GenBank/DDBJ whole genome shotgun (WGS) entry which is preliminary data.</text>
</comment>
<gene>
    <name evidence="2" type="ORF">O4U47_25900</name>
</gene>
<dbReference type="RefSeq" id="WP_270680590.1">
    <property type="nucleotide sequence ID" value="NZ_JAQFWP010000068.1"/>
</dbReference>
<evidence type="ECO:0000256" key="1">
    <source>
        <dbReference type="SAM" id="MobiDB-lite"/>
    </source>
</evidence>
<dbReference type="Proteomes" id="UP001165685">
    <property type="component" value="Unassembled WGS sequence"/>
</dbReference>
<protein>
    <submittedName>
        <fullName evidence="2">Uncharacterized protein</fullName>
    </submittedName>
</protein>
<feature type="compositionally biased region" description="Basic and acidic residues" evidence="1">
    <location>
        <begin position="1"/>
        <end position="41"/>
    </location>
</feature>
<name>A0ABT4TV14_9ACTN</name>
<reference evidence="2" key="1">
    <citation type="submission" date="2023-01" db="EMBL/GenBank/DDBJ databases">
        <title>Draft genome sequence of Nocardiopsis sp. LSu2-4 isolated from halophytes.</title>
        <authorList>
            <person name="Duangmal K."/>
            <person name="Chantavorakit T."/>
        </authorList>
    </citation>
    <scope>NUCLEOTIDE SEQUENCE</scope>
    <source>
        <strain evidence="2">LSu2-4</strain>
    </source>
</reference>
<feature type="region of interest" description="Disordered" evidence="1">
    <location>
        <begin position="1"/>
        <end position="55"/>
    </location>
</feature>
<accession>A0ABT4TV14</accession>
<proteinExistence type="predicted"/>
<dbReference type="EMBL" id="JAQFWP010000068">
    <property type="protein sequence ID" value="MDA2807972.1"/>
    <property type="molecule type" value="Genomic_DNA"/>
</dbReference>
<keyword evidence="3" id="KW-1185">Reference proteome</keyword>
<organism evidence="2 3">
    <name type="scientific">Nocardiopsis suaedae</name>
    <dbReference type="NCBI Taxonomy" id="3018444"/>
    <lineage>
        <taxon>Bacteria</taxon>
        <taxon>Bacillati</taxon>
        <taxon>Actinomycetota</taxon>
        <taxon>Actinomycetes</taxon>
        <taxon>Streptosporangiales</taxon>
        <taxon>Nocardiopsidaceae</taxon>
        <taxon>Nocardiopsis</taxon>
    </lineage>
</organism>
<sequence>MHHPDHLDELARQHRERLLRDAGAERAARAARRQRAEDERRERRRRTQERFGPAA</sequence>
<evidence type="ECO:0000313" key="2">
    <source>
        <dbReference type="EMBL" id="MDA2807972.1"/>
    </source>
</evidence>